<dbReference type="CDD" id="cd01026">
    <property type="entry name" value="TOPRIM_OLD"/>
    <property type="match status" value="1"/>
</dbReference>
<accession>A0AAU7WHX3</accession>
<dbReference type="InterPro" id="IPR051396">
    <property type="entry name" value="Bact_Antivir_Def_Nuclease"/>
</dbReference>
<dbReference type="PANTHER" id="PTHR43581">
    <property type="entry name" value="ATP/GTP PHOSPHATASE"/>
    <property type="match status" value="1"/>
</dbReference>
<name>A0AAU7WHX3_9BACI</name>
<gene>
    <name evidence="3" type="ORF">ABR335_15165</name>
</gene>
<dbReference type="Gene3D" id="3.40.50.300">
    <property type="entry name" value="P-loop containing nucleotide triphosphate hydrolases"/>
    <property type="match status" value="2"/>
</dbReference>
<evidence type="ECO:0000313" key="3">
    <source>
        <dbReference type="EMBL" id="XBX97770.1"/>
    </source>
</evidence>
<dbReference type="SUPFAM" id="SSF52540">
    <property type="entry name" value="P-loop containing nucleoside triphosphate hydrolases"/>
    <property type="match status" value="1"/>
</dbReference>
<dbReference type="Pfam" id="PF13175">
    <property type="entry name" value="AAA_15"/>
    <property type="match status" value="1"/>
</dbReference>
<dbReference type="RefSeq" id="WP_350346346.1">
    <property type="nucleotide sequence ID" value="NZ_CP158453.1"/>
</dbReference>
<feature type="domain" description="Endonuclease GajA/Old nuclease/RecF-like AAA" evidence="1">
    <location>
        <begin position="1"/>
        <end position="339"/>
    </location>
</feature>
<protein>
    <submittedName>
        <fullName evidence="3">AAA family ATPase</fullName>
    </submittedName>
</protein>
<dbReference type="PANTHER" id="PTHR43581:SF4">
    <property type="entry name" value="ATP_GTP PHOSPHATASE"/>
    <property type="match status" value="1"/>
</dbReference>
<sequence>MNIEKIVVKNYKQFKDLDITFNKNLNILIGNNGVGKSTVLELIHLALTGTIRNRPIYYELNPYLFNVHTTKQFLDDVEQYGLGRLEVVCPPEIIIEIYFTDTDDSDLNELLGTECSQPGEHCGLTFRIKFSSKYEKEFISYIEKEDVAFIPTEYYEVEWVTFAGKNITPRNIPIKSQLIDSSGANMNGVPKKYFLGLVNDTLDEKQRANLSVLYRSYKEKFAQNKDISNLNMELNGKKKDFLNDEREVALSLDISNKTSWETAINAYIDGIPFENIGMGDQNILKTIFAVTGRKPKQTIILIEEPENHLSFSNMRILLDKIQTIAEGQQIFISTHESYILNKLQLNNLILISQNGTMKMKELPQSTVQYFQKLPNYNTLRFILSKKVILVEGPADELIVSKAFLDIHNGKSPLDCGVDIISVNGLSFKRFLDIAMLIKIKTFVVTDNDGDYDKNITEKYKNYNADNIEICASSNNSLNTLEPQFLHEASNYEKLKKVLGKNTSIEDLNTYMTNNKADWALKVYLDEKQQFNYPEYILNAVR</sequence>
<dbReference type="GeneID" id="93260968"/>
<evidence type="ECO:0000259" key="1">
    <source>
        <dbReference type="Pfam" id="PF13175"/>
    </source>
</evidence>
<dbReference type="InterPro" id="IPR027417">
    <property type="entry name" value="P-loop_NTPase"/>
</dbReference>
<organism evidence="3">
    <name type="scientific">Heyndrickxia faecalis</name>
    <dbReference type="NCBI Taxonomy" id="2824910"/>
    <lineage>
        <taxon>Bacteria</taxon>
        <taxon>Bacillati</taxon>
        <taxon>Bacillota</taxon>
        <taxon>Bacilli</taxon>
        <taxon>Bacillales</taxon>
        <taxon>Bacillaceae</taxon>
        <taxon>Heyndrickxia</taxon>
    </lineage>
</organism>
<feature type="domain" description="OLD protein-like TOPRIM" evidence="2">
    <location>
        <begin position="383"/>
        <end position="448"/>
    </location>
</feature>
<reference evidence="3" key="1">
    <citation type="submission" date="2024-06" db="EMBL/GenBank/DDBJ databases">
        <authorList>
            <person name="Huang C.H."/>
            <person name="Ting Y.S."/>
            <person name="Cheng Y.H."/>
        </authorList>
    </citation>
    <scope>NUCLEOTIDE SEQUENCE</scope>
    <source>
        <strain evidence="3">TCI803</strain>
    </source>
</reference>
<dbReference type="AlphaFoldDB" id="A0AAU7WHX3"/>
<dbReference type="InterPro" id="IPR034139">
    <property type="entry name" value="TOPRIM_OLD"/>
</dbReference>
<dbReference type="EMBL" id="CP158453">
    <property type="protein sequence ID" value="XBX97770.1"/>
    <property type="molecule type" value="Genomic_DNA"/>
</dbReference>
<proteinExistence type="predicted"/>
<dbReference type="InterPro" id="IPR041685">
    <property type="entry name" value="AAA_GajA/Old/RecF-like"/>
</dbReference>
<dbReference type="Pfam" id="PF20469">
    <property type="entry name" value="OLD-like_TOPRIM"/>
    <property type="match status" value="1"/>
</dbReference>
<evidence type="ECO:0000259" key="2">
    <source>
        <dbReference type="Pfam" id="PF20469"/>
    </source>
</evidence>